<dbReference type="Gene3D" id="3.40.50.720">
    <property type="entry name" value="NAD(P)-binding Rossmann-like Domain"/>
    <property type="match status" value="1"/>
</dbReference>
<keyword evidence="4" id="KW-1185">Reference proteome</keyword>
<evidence type="ECO:0000313" key="4">
    <source>
        <dbReference type="Proteomes" id="UP001162834"/>
    </source>
</evidence>
<dbReference type="PANTHER" id="PTHR24321">
    <property type="entry name" value="DEHYDROGENASES, SHORT CHAIN"/>
    <property type="match status" value="1"/>
</dbReference>
<evidence type="ECO:0000256" key="2">
    <source>
        <dbReference type="ARBA" id="ARBA00023002"/>
    </source>
</evidence>
<dbReference type="AlphaFoldDB" id="A0A9E6Y051"/>
<organism evidence="3 4">
    <name type="scientific">Capillimicrobium parvum</name>
    <dbReference type="NCBI Taxonomy" id="2884022"/>
    <lineage>
        <taxon>Bacteria</taxon>
        <taxon>Bacillati</taxon>
        <taxon>Actinomycetota</taxon>
        <taxon>Thermoleophilia</taxon>
        <taxon>Solirubrobacterales</taxon>
        <taxon>Capillimicrobiaceae</taxon>
        <taxon>Capillimicrobium</taxon>
    </lineage>
</organism>
<gene>
    <name evidence="3" type="primary">bacC_12</name>
    <name evidence="3" type="ORF">DSM104329_04011</name>
</gene>
<name>A0A9E6Y051_9ACTN</name>
<dbReference type="PANTHER" id="PTHR24321:SF8">
    <property type="entry name" value="ESTRADIOL 17-BETA-DEHYDROGENASE 8-RELATED"/>
    <property type="match status" value="1"/>
</dbReference>
<comment type="similarity">
    <text evidence="1">Belongs to the short-chain dehydrogenases/reductases (SDR) family.</text>
</comment>
<evidence type="ECO:0000313" key="3">
    <source>
        <dbReference type="EMBL" id="UGS37594.1"/>
    </source>
</evidence>
<protein>
    <submittedName>
        <fullName evidence="3">Dihydroanticapsin 7-dehydrogenase</fullName>
        <ecNumber evidence="3">1.1.1.385</ecNumber>
    </submittedName>
</protein>
<dbReference type="EC" id="1.1.1.385" evidence="3"/>
<dbReference type="Proteomes" id="UP001162834">
    <property type="component" value="Chromosome"/>
</dbReference>
<dbReference type="NCBIfam" id="NF005559">
    <property type="entry name" value="PRK07231.1"/>
    <property type="match status" value="1"/>
</dbReference>
<dbReference type="GO" id="GO:0016491">
    <property type="term" value="F:oxidoreductase activity"/>
    <property type="evidence" value="ECO:0007669"/>
    <property type="project" value="UniProtKB-KW"/>
</dbReference>
<dbReference type="FunFam" id="3.40.50.720:FF:000084">
    <property type="entry name" value="Short-chain dehydrogenase reductase"/>
    <property type="match status" value="1"/>
</dbReference>
<proteinExistence type="inferred from homology"/>
<dbReference type="PRINTS" id="PR00081">
    <property type="entry name" value="GDHRDH"/>
</dbReference>
<evidence type="ECO:0000256" key="1">
    <source>
        <dbReference type="ARBA" id="ARBA00006484"/>
    </source>
</evidence>
<dbReference type="InterPro" id="IPR036291">
    <property type="entry name" value="NAD(P)-bd_dom_sf"/>
</dbReference>
<keyword evidence="2 3" id="KW-0560">Oxidoreductase</keyword>
<dbReference type="PROSITE" id="PS00061">
    <property type="entry name" value="ADH_SHORT"/>
    <property type="match status" value="1"/>
</dbReference>
<reference evidence="3" key="1">
    <citation type="journal article" date="2022" name="Int. J. Syst. Evol. Microbiol.">
        <title>Pseudomonas aegrilactucae sp. nov. and Pseudomonas morbosilactucae sp. nov., pathogens causing bacterial rot of lettuce in Japan.</title>
        <authorList>
            <person name="Sawada H."/>
            <person name="Fujikawa T."/>
            <person name="Satou M."/>
        </authorList>
    </citation>
    <scope>NUCLEOTIDE SEQUENCE</scope>
    <source>
        <strain evidence="3">0166_1</strain>
    </source>
</reference>
<sequence>MTGKVGLVTGGASGIGRAAVLAFAREGARLLVADVDHGGAEQTAQEARALGADAASVGLDVREEAEVERAVGVATQAFGRLDFALNSAGIQGPLREAAEYAEHDWQQVLAVNLTGVWLCTKHEIRAMLRTGGGSIVNVASNFGLVGGVGMAAYSASKHGVIGLTKTAAVEYADRGVRVNALCPGATETPLVGKIVDADPVAGPEIISQITAALPMGRMGRPEEIASAALWLCSPGASFMTGAALSVDGGFVAR</sequence>
<dbReference type="RefSeq" id="WP_259311643.1">
    <property type="nucleotide sequence ID" value="NZ_CP087164.1"/>
</dbReference>
<dbReference type="Pfam" id="PF13561">
    <property type="entry name" value="adh_short_C2"/>
    <property type="match status" value="1"/>
</dbReference>
<dbReference type="KEGG" id="sbae:DSM104329_04011"/>
<dbReference type="EMBL" id="CP087164">
    <property type="protein sequence ID" value="UGS37594.1"/>
    <property type="molecule type" value="Genomic_DNA"/>
</dbReference>
<accession>A0A9E6Y051</accession>
<dbReference type="SUPFAM" id="SSF51735">
    <property type="entry name" value="NAD(P)-binding Rossmann-fold domains"/>
    <property type="match status" value="1"/>
</dbReference>
<dbReference type="PRINTS" id="PR00080">
    <property type="entry name" value="SDRFAMILY"/>
</dbReference>
<dbReference type="InterPro" id="IPR020904">
    <property type="entry name" value="Sc_DH/Rdtase_CS"/>
</dbReference>
<dbReference type="InterPro" id="IPR002347">
    <property type="entry name" value="SDR_fam"/>
</dbReference>